<name>A0A1H3I9L4_9FIRM</name>
<proteinExistence type="predicted"/>
<dbReference type="EMBL" id="FNPG01000011">
    <property type="protein sequence ID" value="SDY24155.1"/>
    <property type="molecule type" value="Genomic_DNA"/>
</dbReference>
<reference evidence="1 2" key="1">
    <citation type="submission" date="2016-10" db="EMBL/GenBank/DDBJ databases">
        <authorList>
            <person name="de Groot N.N."/>
        </authorList>
    </citation>
    <scope>NUCLEOTIDE SEQUENCE [LARGE SCALE GENOMIC DNA]</scope>
    <source>
        <strain evidence="1 2">DSM 14045</strain>
    </source>
</reference>
<organism evidence="1 2">
    <name type="scientific">Lachnobacterium bovis DSM 14045</name>
    <dbReference type="NCBI Taxonomy" id="1122142"/>
    <lineage>
        <taxon>Bacteria</taxon>
        <taxon>Bacillati</taxon>
        <taxon>Bacillota</taxon>
        <taxon>Clostridia</taxon>
        <taxon>Lachnospirales</taxon>
        <taxon>Lachnospiraceae</taxon>
        <taxon>Lachnobacterium</taxon>
    </lineage>
</organism>
<protein>
    <submittedName>
        <fullName evidence="1">Uncharacterized protein</fullName>
    </submittedName>
</protein>
<evidence type="ECO:0000313" key="2">
    <source>
        <dbReference type="Proteomes" id="UP000183918"/>
    </source>
</evidence>
<evidence type="ECO:0000313" key="1">
    <source>
        <dbReference type="EMBL" id="SDY24155.1"/>
    </source>
</evidence>
<gene>
    <name evidence="1" type="ORF">SAMN02910414_01097</name>
</gene>
<accession>A0A1H3I9L4</accession>
<dbReference type="AlphaFoldDB" id="A0A1H3I9L4"/>
<dbReference type="RefSeq" id="WP_159429328.1">
    <property type="nucleotide sequence ID" value="NZ_FNPG01000011.1"/>
</dbReference>
<dbReference type="Proteomes" id="UP000183918">
    <property type="component" value="Unassembled WGS sequence"/>
</dbReference>
<keyword evidence="2" id="KW-1185">Reference proteome</keyword>
<sequence length="50" mass="6226">MDLDLLPVESKKRLDSYKKARKEFKGKKYTYRFDFKKKDNKWEIFSLAEY</sequence>